<dbReference type="SUPFAM" id="SSF53383">
    <property type="entry name" value="PLP-dependent transferases"/>
    <property type="match status" value="1"/>
</dbReference>
<dbReference type="PANTHER" id="PTHR43586">
    <property type="entry name" value="CYSTEINE DESULFURASE"/>
    <property type="match status" value="1"/>
</dbReference>
<dbReference type="InterPro" id="IPR022471">
    <property type="entry name" value="Cys_desulphurase_CdsA"/>
</dbReference>
<evidence type="ECO:0000256" key="7">
    <source>
        <dbReference type="ARBA" id="ARBA00022898"/>
    </source>
</evidence>
<protein>
    <recommendedName>
        <fullName evidence="5">Probable cysteine desulfurase</fullName>
        <ecNumber evidence="4">2.8.1.7</ecNumber>
    </recommendedName>
</protein>
<dbReference type="EMBL" id="JAIWIU010000076">
    <property type="protein sequence ID" value="MCA2016924.1"/>
    <property type="molecule type" value="Genomic_DNA"/>
</dbReference>
<accession>A0ABS7YR58</accession>
<comment type="caution">
    <text evidence="10">The sequence shown here is derived from an EMBL/GenBank/DDBJ whole genome shotgun (WGS) entry which is preliminary data.</text>
</comment>
<evidence type="ECO:0000259" key="9">
    <source>
        <dbReference type="Pfam" id="PF00266"/>
    </source>
</evidence>
<dbReference type="InterPro" id="IPR000192">
    <property type="entry name" value="Aminotrans_V_dom"/>
</dbReference>
<gene>
    <name evidence="10" type="primary">csdA</name>
    <name evidence="10" type="ORF">LDJ79_12435</name>
</gene>
<comment type="similarity">
    <text evidence="3">Belongs to the class-V pyridoxal-phosphate-dependent aminotransferase family. Csd subfamily.</text>
</comment>
<evidence type="ECO:0000256" key="5">
    <source>
        <dbReference type="ARBA" id="ARBA00021850"/>
    </source>
</evidence>
<dbReference type="PANTHER" id="PTHR43586:SF8">
    <property type="entry name" value="CYSTEINE DESULFURASE 1, CHLOROPLASTIC"/>
    <property type="match status" value="1"/>
</dbReference>
<feature type="domain" description="Aminotransferase class V" evidence="9">
    <location>
        <begin position="23"/>
        <end position="391"/>
    </location>
</feature>
<proteinExistence type="inferred from homology"/>
<dbReference type="CDD" id="cd06453">
    <property type="entry name" value="SufS_like"/>
    <property type="match status" value="1"/>
</dbReference>
<dbReference type="Gene3D" id="3.40.640.10">
    <property type="entry name" value="Type I PLP-dependent aspartate aminotransferase-like (Major domain)"/>
    <property type="match status" value="1"/>
</dbReference>
<keyword evidence="7" id="KW-0663">Pyridoxal phosphate</keyword>
<sequence>MWDSEIRAQFPAFTQTINGMPLVYLDSAATTQKPTVVIEAMADYYRFHNANVHRGSHSMTAEATAKFEQARQTVADFIGAPSKNTIIWTRGATESINLVAQSYARNALNTGDEILVCENEHHANIVPWQLVAEQTGAKVVKVPITAYGEFDFAQFTQLLSERCKLVAIAHMTNVTGARQPIEQVIAAAHQIGAKVLVDGAQGIVHEKVDVQALDADFYLFSGHKIYAPNGIGVLYGKADILAKMPPWHGGGKMVEKVSFSGTTFANPPARFEAGTPNVAGAIGLACAIDWYQQFDSEAVHHHLHQLQTATYQALQQMSDVQIIGYQPNATVLSFIMPGIHHQDIATLLNQQGIAVREGHHCAHPLMDALNIKGTVRISFGIYNTFDDVERLIAALNKAIDIL</sequence>
<dbReference type="GO" id="GO:0031071">
    <property type="term" value="F:cysteine desulfurase activity"/>
    <property type="evidence" value="ECO:0007669"/>
    <property type="project" value="UniProtKB-EC"/>
</dbReference>
<dbReference type="NCBIfam" id="TIGR03392">
    <property type="entry name" value="FeS_syn_CsdA"/>
    <property type="match status" value="1"/>
</dbReference>
<dbReference type="InterPro" id="IPR010970">
    <property type="entry name" value="Cys_dSase_SufS"/>
</dbReference>
<evidence type="ECO:0000256" key="1">
    <source>
        <dbReference type="ARBA" id="ARBA00001933"/>
    </source>
</evidence>
<dbReference type="InterPro" id="IPR015424">
    <property type="entry name" value="PyrdxlP-dep_Trfase"/>
</dbReference>
<dbReference type="NCBIfam" id="TIGR01979">
    <property type="entry name" value="sufS"/>
    <property type="match status" value="1"/>
</dbReference>
<reference evidence="11" key="1">
    <citation type="submission" date="2023-07" db="EMBL/GenBank/DDBJ databases">
        <title>Molecular identification of indigenous halophilic bacteria isolated from red sea cost, biodegradation of synthetic dyes and assessment of degraded metabolite toxicity.</title>
        <authorList>
            <person name="Chaieb K."/>
            <person name="Altayb H.N."/>
        </authorList>
    </citation>
    <scope>NUCLEOTIDE SEQUENCE [LARGE SCALE GENOMIC DNA]</scope>
    <source>
        <strain evidence="11">K20</strain>
    </source>
</reference>
<dbReference type="Gene3D" id="3.90.1150.10">
    <property type="entry name" value="Aspartate Aminotransferase, domain 1"/>
    <property type="match status" value="1"/>
</dbReference>
<evidence type="ECO:0000313" key="11">
    <source>
        <dbReference type="Proteomes" id="UP001199044"/>
    </source>
</evidence>
<comment type="catalytic activity">
    <reaction evidence="8">
        <text>(sulfur carrier)-H + L-cysteine = (sulfur carrier)-SH + L-alanine</text>
        <dbReference type="Rhea" id="RHEA:43892"/>
        <dbReference type="Rhea" id="RHEA-COMP:14737"/>
        <dbReference type="Rhea" id="RHEA-COMP:14739"/>
        <dbReference type="ChEBI" id="CHEBI:29917"/>
        <dbReference type="ChEBI" id="CHEBI:35235"/>
        <dbReference type="ChEBI" id="CHEBI:57972"/>
        <dbReference type="ChEBI" id="CHEBI:64428"/>
        <dbReference type="EC" id="2.8.1.7"/>
    </reaction>
</comment>
<evidence type="ECO:0000256" key="8">
    <source>
        <dbReference type="ARBA" id="ARBA00050776"/>
    </source>
</evidence>
<keyword evidence="6 10" id="KW-0808">Transferase</keyword>
<comment type="cofactor">
    <cofactor evidence="1">
        <name>pyridoxal 5'-phosphate</name>
        <dbReference type="ChEBI" id="CHEBI:597326"/>
    </cofactor>
</comment>
<dbReference type="RefSeq" id="WP_225250784.1">
    <property type="nucleotide sequence ID" value="NZ_JAIWIU010000076.1"/>
</dbReference>
<evidence type="ECO:0000256" key="2">
    <source>
        <dbReference type="ARBA" id="ARBA00002824"/>
    </source>
</evidence>
<evidence type="ECO:0000256" key="3">
    <source>
        <dbReference type="ARBA" id="ARBA00010447"/>
    </source>
</evidence>
<evidence type="ECO:0000256" key="4">
    <source>
        <dbReference type="ARBA" id="ARBA00012239"/>
    </source>
</evidence>
<dbReference type="Pfam" id="PF00266">
    <property type="entry name" value="Aminotran_5"/>
    <property type="match status" value="1"/>
</dbReference>
<dbReference type="EC" id="2.8.1.7" evidence="4"/>
<dbReference type="InterPro" id="IPR016454">
    <property type="entry name" value="Cysteine_dSase"/>
</dbReference>
<dbReference type="Proteomes" id="UP001199044">
    <property type="component" value="Unassembled WGS sequence"/>
</dbReference>
<organism evidence="10 11">
    <name type="scientific">Vibrio tritonius</name>
    <dbReference type="NCBI Taxonomy" id="1435069"/>
    <lineage>
        <taxon>Bacteria</taxon>
        <taxon>Pseudomonadati</taxon>
        <taxon>Pseudomonadota</taxon>
        <taxon>Gammaproteobacteria</taxon>
        <taxon>Vibrionales</taxon>
        <taxon>Vibrionaceae</taxon>
        <taxon>Vibrio</taxon>
    </lineage>
</organism>
<keyword evidence="11" id="KW-1185">Reference proteome</keyword>
<dbReference type="PIRSF" id="PIRSF005572">
    <property type="entry name" value="NifS"/>
    <property type="match status" value="1"/>
</dbReference>
<evidence type="ECO:0000256" key="6">
    <source>
        <dbReference type="ARBA" id="ARBA00022679"/>
    </source>
</evidence>
<dbReference type="InterPro" id="IPR015422">
    <property type="entry name" value="PyrdxlP-dep_Trfase_small"/>
</dbReference>
<name>A0ABS7YR58_9VIBR</name>
<evidence type="ECO:0000313" key="10">
    <source>
        <dbReference type="EMBL" id="MCA2016924.1"/>
    </source>
</evidence>
<dbReference type="InterPro" id="IPR015421">
    <property type="entry name" value="PyrdxlP-dep_Trfase_major"/>
</dbReference>
<comment type="function">
    <text evidence="2">Catalyzes the removal of elemental sulfur and selenium atoms from L-cysteine, L-cystine, L-selenocysteine, and L-selenocystine to produce L-alanine.</text>
</comment>